<dbReference type="OrthoDB" id="9814202at2"/>
<evidence type="ECO:0000313" key="6">
    <source>
        <dbReference type="Proteomes" id="UP000531216"/>
    </source>
</evidence>
<dbReference type="GO" id="GO:0016020">
    <property type="term" value="C:membrane"/>
    <property type="evidence" value="ECO:0007669"/>
    <property type="project" value="UniProtKB-UniRule"/>
</dbReference>
<dbReference type="NCBIfam" id="TIGR00254">
    <property type="entry name" value="GGDEF"/>
    <property type="match status" value="1"/>
</dbReference>
<evidence type="ECO:0000259" key="2">
    <source>
        <dbReference type="PROSITE" id="PS50883"/>
    </source>
</evidence>
<dbReference type="PROSITE" id="PS50924">
    <property type="entry name" value="MHYT"/>
    <property type="match status" value="1"/>
</dbReference>
<feature type="transmembrane region" description="Helical" evidence="1">
    <location>
        <begin position="12"/>
        <end position="36"/>
    </location>
</feature>
<dbReference type="SUPFAM" id="SSF55073">
    <property type="entry name" value="Nucleotide cyclase"/>
    <property type="match status" value="1"/>
</dbReference>
<dbReference type="InterPro" id="IPR001633">
    <property type="entry name" value="EAL_dom"/>
</dbReference>
<dbReference type="InterPro" id="IPR005330">
    <property type="entry name" value="MHYT_dom"/>
</dbReference>
<dbReference type="SUPFAM" id="SSF55785">
    <property type="entry name" value="PYP-like sensor domain (PAS domain)"/>
    <property type="match status" value="1"/>
</dbReference>
<dbReference type="InterPro" id="IPR043128">
    <property type="entry name" value="Rev_trsase/Diguanyl_cyclase"/>
</dbReference>
<dbReference type="AlphaFoldDB" id="A0A7W6BVL9"/>
<feature type="domain" description="MHYT" evidence="4">
    <location>
        <begin position="12"/>
        <end position="203"/>
    </location>
</feature>
<feature type="domain" description="EAL" evidence="2">
    <location>
        <begin position="535"/>
        <end position="785"/>
    </location>
</feature>
<dbReference type="CDD" id="cd01948">
    <property type="entry name" value="EAL"/>
    <property type="match status" value="1"/>
</dbReference>
<dbReference type="PROSITE" id="PS50883">
    <property type="entry name" value="EAL"/>
    <property type="match status" value="1"/>
</dbReference>
<evidence type="ECO:0000259" key="4">
    <source>
        <dbReference type="PROSITE" id="PS50924"/>
    </source>
</evidence>
<organism evidence="5 6">
    <name type="scientific">Aureimonas phyllosphaerae</name>
    <dbReference type="NCBI Taxonomy" id="1166078"/>
    <lineage>
        <taxon>Bacteria</taxon>
        <taxon>Pseudomonadati</taxon>
        <taxon>Pseudomonadota</taxon>
        <taxon>Alphaproteobacteria</taxon>
        <taxon>Hyphomicrobiales</taxon>
        <taxon>Aurantimonadaceae</taxon>
        <taxon>Aureimonas</taxon>
    </lineage>
</organism>
<dbReference type="InterPro" id="IPR052155">
    <property type="entry name" value="Biofilm_reg_signaling"/>
</dbReference>
<feature type="transmembrane region" description="Helical" evidence="1">
    <location>
        <begin position="114"/>
        <end position="134"/>
    </location>
</feature>
<protein>
    <submittedName>
        <fullName evidence="5">Diguanylate cyclase (GGDEF)-like protein</fullName>
    </submittedName>
</protein>
<feature type="transmembrane region" description="Helical" evidence="1">
    <location>
        <begin position="206"/>
        <end position="230"/>
    </location>
</feature>
<keyword evidence="6" id="KW-1185">Reference proteome</keyword>
<dbReference type="PANTHER" id="PTHR44757:SF2">
    <property type="entry name" value="BIOFILM ARCHITECTURE MAINTENANCE PROTEIN MBAA"/>
    <property type="match status" value="1"/>
</dbReference>
<dbReference type="Gene3D" id="3.30.70.270">
    <property type="match status" value="1"/>
</dbReference>
<feature type="domain" description="GGDEF" evidence="3">
    <location>
        <begin position="396"/>
        <end position="526"/>
    </location>
</feature>
<proteinExistence type="predicted"/>
<feature type="transmembrane region" description="Helical" evidence="1">
    <location>
        <begin position="172"/>
        <end position="194"/>
    </location>
</feature>
<reference evidence="5 6" key="1">
    <citation type="submission" date="2020-08" db="EMBL/GenBank/DDBJ databases">
        <title>Genomic Encyclopedia of Type Strains, Phase IV (KMG-IV): sequencing the most valuable type-strain genomes for metagenomic binning, comparative biology and taxonomic classification.</title>
        <authorList>
            <person name="Goeker M."/>
        </authorList>
    </citation>
    <scope>NUCLEOTIDE SEQUENCE [LARGE SCALE GENOMIC DNA]</scope>
    <source>
        <strain evidence="5 6">DSM 25024</strain>
    </source>
</reference>
<dbReference type="InterPro" id="IPR035965">
    <property type="entry name" value="PAS-like_dom_sf"/>
</dbReference>
<dbReference type="Pfam" id="PF03707">
    <property type="entry name" value="MHYT"/>
    <property type="match status" value="1"/>
</dbReference>
<dbReference type="CDD" id="cd01949">
    <property type="entry name" value="GGDEF"/>
    <property type="match status" value="1"/>
</dbReference>
<dbReference type="SMART" id="SM00267">
    <property type="entry name" value="GGDEF"/>
    <property type="match status" value="1"/>
</dbReference>
<dbReference type="RefSeq" id="WP_090966569.1">
    <property type="nucleotide sequence ID" value="NZ_FOOA01000031.1"/>
</dbReference>
<dbReference type="SMART" id="SM00052">
    <property type="entry name" value="EAL"/>
    <property type="match status" value="1"/>
</dbReference>
<dbReference type="InterPro" id="IPR000160">
    <property type="entry name" value="GGDEF_dom"/>
</dbReference>
<evidence type="ECO:0000259" key="3">
    <source>
        <dbReference type="PROSITE" id="PS50887"/>
    </source>
</evidence>
<feature type="transmembrane region" description="Helical" evidence="1">
    <location>
        <begin position="84"/>
        <end position="102"/>
    </location>
</feature>
<dbReference type="InterPro" id="IPR035919">
    <property type="entry name" value="EAL_sf"/>
</dbReference>
<feature type="transmembrane region" description="Helical" evidence="1">
    <location>
        <begin position="48"/>
        <end position="72"/>
    </location>
</feature>
<dbReference type="Gene3D" id="3.20.20.450">
    <property type="entry name" value="EAL domain"/>
    <property type="match status" value="1"/>
</dbReference>
<dbReference type="Pfam" id="PF00563">
    <property type="entry name" value="EAL"/>
    <property type="match status" value="1"/>
</dbReference>
<dbReference type="InterPro" id="IPR029787">
    <property type="entry name" value="Nucleotide_cyclase"/>
</dbReference>
<dbReference type="SUPFAM" id="SSF141868">
    <property type="entry name" value="EAL domain-like"/>
    <property type="match status" value="1"/>
</dbReference>
<dbReference type="EMBL" id="JACIDO010000003">
    <property type="protein sequence ID" value="MBB3935908.1"/>
    <property type="molecule type" value="Genomic_DNA"/>
</dbReference>
<dbReference type="Pfam" id="PF00990">
    <property type="entry name" value="GGDEF"/>
    <property type="match status" value="1"/>
</dbReference>
<keyword evidence="1" id="KW-0472">Membrane</keyword>
<dbReference type="Pfam" id="PF12860">
    <property type="entry name" value="PAS_7"/>
    <property type="match status" value="1"/>
</dbReference>
<evidence type="ECO:0000256" key="1">
    <source>
        <dbReference type="PROSITE-ProRule" id="PRU00244"/>
    </source>
</evidence>
<name>A0A7W6BVL9_9HYPH</name>
<comment type="caution">
    <text evidence="5">The sequence shown here is derived from an EMBL/GenBank/DDBJ whole genome shotgun (WGS) entry which is preliminary data.</text>
</comment>
<sequence>MTQTIARLAADHSFGFVVTAVLICVVAGWLVAKLASNIPVAKLEHRKLWIAGTAVVAGIGVWTTHFIAMLGYRPDMMLGYEGGTTTLSASVAVAVVGGPLSFAPICRSWHSRSALGAVAGLGIGAMHYSGMAAIQGCLQLHSPLSSAMATGIGASCLALACGLPPRLATSRVFCALFTIAVGGTHFIAIAGTSLEPVAGQIMVPHANVALSIFTAVGAAVLFLGAFLTILTAQRFEAQEHAHSAVLRTALDNMSNGLVYLDGDERVRLYNRRYLEIYGFDDATDLTGLTVDQIVDLVGDKHCWDDARRQQARARLGSWRTLDRCTSIDYPIDDGRIMQVEIRPVEAGGTVVTFDDVTGDRLAQRRITELAFCDPLTKLPNRRALNERMERDFLPKQRFKLLLLDLDRFKPVNDTYGHAVGDRLLIQVAERLRRIAGPDGFAARLGGDEMALLVYGDLDQATAVAEQVIEAIAQPFQIDDITLSIGCSVGMCCTDDARDAVELLQFSDMALYESKRHGRGRSSCYTRGMQEAVSERVQIETNMRTAIERGEMHLAFQPVLALTDDHVIGYEALIRWDHPTLGAISPVQFIPMAEETGQIVPIGAWVLQEACRQIALLPGDVYVAVNVSPVQFRSPLLLSHLTQALSQSGLPAHRLEIELTETAIVEDGSQIATMLEAIRRLGVTVAMDDFGTGYSSLAHLRDFPVDRIKVDRSFVATAESDRHSMAVLEGITHIARALGIPVLAEGVETPSQLELLRKIGCDAIQGYLVGRPEPLVRAATSQPSTSQRVFA</sequence>
<dbReference type="Proteomes" id="UP000531216">
    <property type="component" value="Unassembled WGS sequence"/>
</dbReference>
<dbReference type="PROSITE" id="PS50887">
    <property type="entry name" value="GGDEF"/>
    <property type="match status" value="1"/>
</dbReference>
<keyword evidence="1" id="KW-0812">Transmembrane</keyword>
<dbReference type="Gene3D" id="3.30.450.20">
    <property type="entry name" value="PAS domain"/>
    <property type="match status" value="1"/>
</dbReference>
<gene>
    <name evidence="5" type="ORF">GGR05_002052</name>
</gene>
<keyword evidence="1" id="KW-1133">Transmembrane helix</keyword>
<evidence type="ECO:0000313" key="5">
    <source>
        <dbReference type="EMBL" id="MBB3935908.1"/>
    </source>
</evidence>
<dbReference type="PANTHER" id="PTHR44757">
    <property type="entry name" value="DIGUANYLATE CYCLASE DGCP"/>
    <property type="match status" value="1"/>
</dbReference>
<accession>A0A7W6BVL9</accession>